<keyword evidence="1" id="KW-1133">Transmembrane helix</keyword>
<reference evidence="2" key="1">
    <citation type="submission" date="2014-09" db="EMBL/GenBank/DDBJ databases">
        <authorList>
            <person name="Magalhaes I.L.F."/>
            <person name="Oliveira U."/>
            <person name="Santos F.R."/>
            <person name="Vidigal T.H.D.A."/>
            <person name="Brescovit A.D."/>
            <person name="Santos A.J."/>
        </authorList>
    </citation>
    <scope>NUCLEOTIDE SEQUENCE</scope>
    <source>
        <tissue evidence="2">Shoot tissue taken approximately 20 cm above the soil surface</tissue>
    </source>
</reference>
<name>A0A0A9F1W3_ARUDO</name>
<protein>
    <submittedName>
        <fullName evidence="2">Uncharacterized protein</fullName>
    </submittedName>
</protein>
<reference evidence="2" key="2">
    <citation type="journal article" date="2015" name="Data Brief">
        <title>Shoot transcriptome of the giant reed, Arundo donax.</title>
        <authorList>
            <person name="Barrero R.A."/>
            <person name="Guerrero F.D."/>
            <person name="Moolhuijzen P."/>
            <person name="Goolsby J.A."/>
            <person name="Tidwell J."/>
            <person name="Bellgard S.E."/>
            <person name="Bellgard M.I."/>
        </authorList>
    </citation>
    <scope>NUCLEOTIDE SEQUENCE</scope>
    <source>
        <tissue evidence="2">Shoot tissue taken approximately 20 cm above the soil surface</tissue>
    </source>
</reference>
<evidence type="ECO:0000256" key="1">
    <source>
        <dbReference type="SAM" id="Phobius"/>
    </source>
</evidence>
<keyword evidence="1" id="KW-0812">Transmembrane</keyword>
<dbReference type="AlphaFoldDB" id="A0A0A9F1W3"/>
<keyword evidence="1" id="KW-0472">Membrane</keyword>
<feature type="transmembrane region" description="Helical" evidence="1">
    <location>
        <begin position="75"/>
        <end position="96"/>
    </location>
</feature>
<proteinExistence type="predicted"/>
<accession>A0A0A9F1W3</accession>
<sequence>MSCRMEGRRMRDGRALVPLTSVRGSLSAGYGGLPVRVSYWAEWWERNCPGGWEVRSPVVASDLFMLERRGRRRGSCSGACLLIFYLVCFCASKWVAKNERKGLWAKYRLTKHKSGTKTLLNVPI</sequence>
<organism evidence="2">
    <name type="scientific">Arundo donax</name>
    <name type="common">Giant reed</name>
    <name type="synonym">Donax arundinaceus</name>
    <dbReference type="NCBI Taxonomy" id="35708"/>
    <lineage>
        <taxon>Eukaryota</taxon>
        <taxon>Viridiplantae</taxon>
        <taxon>Streptophyta</taxon>
        <taxon>Embryophyta</taxon>
        <taxon>Tracheophyta</taxon>
        <taxon>Spermatophyta</taxon>
        <taxon>Magnoliopsida</taxon>
        <taxon>Liliopsida</taxon>
        <taxon>Poales</taxon>
        <taxon>Poaceae</taxon>
        <taxon>PACMAD clade</taxon>
        <taxon>Arundinoideae</taxon>
        <taxon>Arundineae</taxon>
        <taxon>Arundo</taxon>
    </lineage>
</organism>
<dbReference type="EMBL" id="GBRH01192702">
    <property type="protein sequence ID" value="JAE05194.1"/>
    <property type="molecule type" value="Transcribed_RNA"/>
</dbReference>
<evidence type="ECO:0000313" key="2">
    <source>
        <dbReference type="EMBL" id="JAE05194.1"/>
    </source>
</evidence>